<dbReference type="EMBL" id="UXEP01000061">
    <property type="protein sequence ID" value="VDC43775.1"/>
    <property type="molecule type" value="Genomic_DNA"/>
</dbReference>
<gene>
    <name evidence="1" type="ORF">FMV2238Y02_22780</name>
</gene>
<reference evidence="1 2" key="1">
    <citation type="submission" date="2018-10" db="EMBL/GenBank/DDBJ databases">
        <authorList>
            <consortium name="Molecular Microbiology and Infection Unit (UMMI)"/>
            <person name="Machado M."/>
        </authorList>
    </citation>
    <scope>NUCLEOTIDE SEQUENCE [LARGE SCALE GENOMIC DNA]</scope>
    <source>
        <strain evidence="1">FMV2238.02</strain>
    </source>
</reference>
<name>A0A3P5Y7U7_STRCB</name>
<dbReference type="AlphaFoldDB" id="A0A3P5Y7U7"/>
<dbReference type="RefSeq" id="WP_125074979.1">
    <property type="nucleotide sequence ID" value="NZ_UXEP01000061.1"/>
</dbReference>
<organism evidence="1 2">
    <name type="scientific">Streptococcus canis</name>
    <dbReference type="NCBI Taxonomy" id="1329"/>
    <lineage>
        <taxon>Bacteria</taxon>
        <taxon>Bacillati</taxon>
        <taxon>Bacillota</taxon>
        <taxon>Bacilli</taxon>
        <taxon>Lactobacillales</taxon>
        <taxon>Streptococcaceae</taxon>
        <taxon>Streptococcus</taxon>
    </lineage>
</organism>
<dbReference type="Proteomes" id="UP000280759">
    <property type="component" value="Unassembled WGS sequence"/>
</dbReference>
<evidence type="ECO:0000313" key="2">
    <source>
        <dbReference type="Proteomes" id="UP000280759"/>
    </source>
</evidence>
<evidence type="ECO:0008006" key="3">
    <source>
        <dbReference type="Google" id="ProtNLM"/>
    </source>
</evidence>
<evidence type="ECO:0000313" key="1">
    <source>
        <dbReference type="EMBL" id="VDC43775.1"/>
    </source>
</evidence>
<keyword evidence="2" id="KW-1185">Reference proteome</keyword>
<accession>A0A3P5Y7U7</accession>
<protein>
    <recommendedName>
        <fullName evidence="3">Acetyltransferase GNAT Family</fullName>
    </recommendedName>
</protein>
<proteinExistence type="predicted"/>
<sequence>MTKQMIADLANGLPPLAAQLYLDMIPEYQEGYASYVYQTPKEDTQKRRIKQLSKNFGRLRDTPSFYVMPMVREIAEQLLADRGVTYHPLSTVAANQVLADAVNNHKTIFQVIRNGARVAFVILQKKGEFLEMTLGILAQRKEAELPAAIVGAVQKYILADMQEKLLPLSVLVSRESSKLFYQEQGFVLLAKGCESGNESHSVACQLVKYLSKS</sequence>